<keyword evidence="1" id="KW-1133">Transmembrane helix</keyword>
<evidence type="ECO:0000256" key="1">
    <source>
        <dbReference type="SAM" id="Phobius"/>
    </source>
</evidence>
<dbReference type="EMBL" id="CP040449">
    <property type="protein sequence ID" value="QFI55825.1"/>
    <property type="molecule type" value="Genomic_DNA"/>
</dbReference>
<evidence type="ECO:0000313" key="2">
    <source>
        <dbReference type="EMBL" id="QFI55825.1"/>
    </source>
</evidence>
<dbReference type="AlphaFoldDB" id="A0A5J6X271"/>
<keyword evidence="1" id="KW-0472">Membrane</keyword>
<proteinExistence type="predicted"/>
<organism evidence="2 3">
    <name type="scientific">Aeromonas simiae</name>
    <dbReference type="NCBI Taxonomy" id="218936"/>
    <lineage>
        <taxon>Bacteria</taxon>
        <taxon>Pseudomonadati</taxon>
        <taxon>Pseudomonadota</taxon>
        <taxon>Gammaproteobacteria</taxon>
        <taxon>Aeromonadales</taxon>
        <taxon>Aeromonadaceae</taxon>
        <taxon>Aeromonas</taxon>
    </lineage>
</organism>
<reference evidence="2 3" key="1">
    <citation type="submission" date="2019-05" db="EMBL/GenBank/DDBJ databases">
        <title>OXA-830, a novel chromosomally encoded expanded-spectrum class D beta-lactamase in Aeromonas simiae.</title>
        <authorList>
            <person name="Zhou W."/>
            <person name="Chen Q."/>
        </authorList>
    </citation>
    <scope>NUCLEOTIDE SEQUENCE [LARGE SCALE GENOMIC DNA]</scope>
    <source>
        <strain evidence="2 3">A6</strain>
    </source>
</reference>
<accession>A0A5J6X271</accession>
<dbReference type="KEGG" id="asim:FE240_14695"/>
<gene>
    <name evidence="2" type="ORF">FE240_14695</name>
</gene>
<dbReference type="RefSeq" id="WP_193001956.1">
    <property type="nucleotide sequence ID" value="NZ_CP040449.1"/>
</dbReference>
<dbReference type="Proteomes" id="UP000594034">
    <property type="component" value="Chromosome"/>
</dbReference>
<protein>
    <submittedName>
        <fullName evidence="2">Uncharacterized protein</fullName>
    </submittedName>
</protein>
<keyword evidence="1" id="KW-0812">Transmembrane</keyword>
<feature type="transmembrane region" description="Helical" evidence="1">
    <location>
        <begin position="59"/>
        <end position="84"/>
    </location>
</feature>
<evidence type="ECO:0000313" key="3">
    <source>
        <dbReference type="Proteomes" id="UP000594034"/>
    </source>
</evidence>
<sequence>MEIVQYNEFRTDRISELIHSRRSFEITDVSGNMGSTIRILEKSIESAGMKCRIYTRGRIAAAGATFIGGATGVAGLAYAVGIAAHNLVTYNPDYEIVKHIVDKSISVLYKK</sequence>
<keyword evidence="3" id="KW-1185">Reference proteome</keyword>
<name>A0A5J6X271_9GAMM</name>